<dbReference type="Proteomes" id="UP000663853">
    <property type="component" value="Unassembled WGS sequence"/>
</dbReference>
<name>A0A8H3AAR2_9AGAM</name>
<evidence type="ECO:0000313" key="1">
    <source>
        <dbReference type="EMBL" id="CAE6411424.1"/>
    </source>
</evidence>
<protein>
    <submittedName>
        <fullName evidence="1">Uncharacterized protein</fullName>
    </submittedName>
</protein>
<organism evidence="1 2">
    <name type="scientific">Rhizoctonia solani</name>
    <dbReference type="NCBI Taxonomy" id="456999"/>
    <lineage>
        <taxon>Eukaryota</taxon>
        <taxon>Fungi</taxon>
        <taxon>Dikarya</taxon>
        <taxon>Basidiomycota</taxon>
        <taxon>Agaricomycotina</taxon>
        <taxon>Agaricomycetes</taxon>
        <taxon>Cantharellales</taxon>
        <taxon>Ceratobasidiaceae</taxon>
        <taxon>Rhizoctonia</taxon>
    </lineage>
</organism>
<reference evidence="1" key="1">
    <citation type="submission" date="2021-01" db="EMBL/GenBank/DDBJ databases">
        <authorList>
            <person name="Kaushik A."/>
        </authorList>
    </citation>
    <scope>NUCLEOTIDE SEQUENCE</scope>
    <source>
        <strain evidence="1">AG6-10EEA</strain>
    </source>
</reference>
<dbReference type="EMBL" id="CAJMXA010000020">
    <property type="protein sequence ID" value="CAE6411424.1"/>
    <property type="molecule type" value="Genomic_DNA"/>
</dbReference>
<dbReference type="AlphaFoldDB" id="A0A8H3AAR2"/>
<comment type="caution">
    <text evidence="1">The sequence shown here is derived from an EMBL/GenBank/DDBJ whole genome shotgun (WGS) entry which is preliminary data.</text>
</comment>
<proteinExistence type="predicted"/>
<sequence length="93" mass="9310">MAPANRPVVQSTPQGATAGVVQVVAPVNAPARLAEAQPLAAVVPGVAQHPQNIVPPNHPNAQIIVGPAGTTIPVAAPGASPLHRSLYGRRLGN</sequence>
<accession>A0A8H3AAR2</accession>
<evidence type="ECO:0000313" key="2">
    <source>
        <dbReference type="Proteomes" id="UP000663853"/>
    </source>
</evidence>
<gene>
    <name evidence="1" type="ORF">RDB_LOCUS1466</name>
</gene>